<dbReference type="Pfam" id="PF13181">
    <property type="entry name" value="TPR_8"/>
    <property type="match status" value="2"/>
</dbReference>
<keyword evidence="13" id="KW-0067">ATP-binding</keyword>
<evidence type="ECO:0000256" key="4">
    <source>
        <dbReference type="ARBA" id="ARBA00012438"/>
    </source>
</evidence>
<comment type="subcellular location">
    <subcellularLocation>
        <location evidence="3">Cytoplasm</location>
    </subcellularLocation>
</comment>
<proteinExistence type="predicted"/>
<feature type="transmembrane region" description="Helical" evidence="20">
    <location>
        <begin position="391"/>
        <end position="411"/>
    </location>
</feature>
<evidence type="ECO:0000256" key="16">
    <source>
        <dbReference type="ARBA" id="ARBA00023014"/>
    </source>
</evidence>
<dbReference type="OrthoDB" id="617348at2"/>
<dbReference type="InterPro" id="IPR003594">
    <property type="entry name" value="HATPase_dom"/>
</dbReference>
<dbReference type="Gene3D" id="3.30.565.10">
    <property type="entry name" value="Histidine kinase-like ATPase, C-terminal domain"/>
    <property type="match status" value="1"/>
</dbReference>
<dbReference type="EMBL" id="PYGD01000006">
    <property type="protein sequence ID" value="PSK91147.1"/>
    <property type="molecule type" value="Genomic_DNA"/>
</dbReference>
<dbReference type="AlphaFoldDB" id="A0A2P8D1R0"/>
<dbReference type="GO" id="GO:0016020">
    <property type="term" value="C:membrane"/>
    <property type="evidence" value="ECO:0007669"/>
    <property type="project" value="InterPro"/>
</dbReference>
<dbReference type="SUPFAM" id="SSF55874">
    <property type="entry name" value="ATPase domain of HSP90 chaperone/DNA topoisomerase II/histidine kinase"/>
    <property type="match status" value="1"/>
</dbReference>
<evidence type="ECO:0000256" key="8">
    <source>
        <dbReference type="ARBA" id="ARBA00022553"/>
    </source>
</evidence>
<evidence type="ECO:0000256" key="9">
    <source>
        <dbReference type="ARBA" id="ARBA00022679"/>
    </source>
</evidence>
<evidence type="ECO:0000256" key="20">
    <source>
        <dbReference type="SAM" id="Phobius"/>
    </source>
</evidence>
<evidence type="ECO:0000256" key="10">
    <source>
        <dbReference type="ARBA" id="ARBA00022723"/>
    </source>
</evidence>
<dbReference type="SUPFAM" id="SSF48452">
    <property type="entry name" value="TPR-like"/>
    <property type="match status" value="1"/>
</dbReference>
<evidence type="ECO:0000313" key="23">
    <source>
        <dbReference type="Proteomes" id="UP000240572"/>
    </source>
</evidence>
<dbReference type="PRINTS" id="PR00344">
    <property type="entry name" value="BCTRLSENSOR"/>
</dbReference>
<dbReference type="GO" id="GO:0046872">
    <property type="term" value="F:metal ion binding"/>
    <property type="evidence" value="ECO:0007669"/>
    <property type="project" value="UniProtKB-KW"/>
</dbReference>
<dbReference type="PANTHER" id="PTHR24421:SF10">
    <property type="entry name" value="NITRATE_NITRITE SENSOR PROTEIN NARQ"/>
    <property type="match status" value="1"/>
</dbReference>
<dbReference type="PROSITE" id="PS51257">
    <property type="entry name" value="PROKAR_LIPOPROTEIN"/>
    <property type="match status" value="1"/>
</dbReference>
<reference evidence="22 23" key="1">
    <citation type="submission" date="2018-03" db="EMBL/GenBank/DDBJ databases">
        <title>Genomic Encyclopedia of Type Strains, Phase III (KMG-III): the genomes of soil and plant-associated and newly described type strains.</title>
        <authorList>
            <person name="Whitman W."/>
        </authorList>
    </citation>
    <scope>NUCLEOTIDE SEQUENCE [LARGE SCALE GENOMIC DNA]</scope>
    <source>
        <strain evidence="22 23">CGMCC 1.12700</strain>
    </source>
</reference>
<dbReference type="SMART" id="SM00387">
    <property type="entry name" value="HATPase_c"/>
    <property type="match status" value="1"/>
</dbReference>
<dbReference type="RefSeq" id="WP_106523748.1">
    <property type="nucleotide sequence ID" value="NZ_PYGD01000006.1"/>
</dbReference>
<keyword evidence="7" id="KW-0963">Cytoplasm</keyword>
<evidence type="ECO:0000256" key="13">
    <source>
        <dbReference type="ARBA" id="ARBA00022840"/>
    </source>
</evidence>
<dbReference type="GO" id="GO:0005524">
    <property type="term" value="F:ATP binding"/>
    <property type="evidence" value="ECO:0007669"/>
    <property type="project" value="UniProtKB-KW"/>
</dbReference>
<organism evidence="22 23">
    <name type="scientific">Taibaiella chishuiensis</name>
    <dbReference type="NCBI Taxonomy" id="1434707"/>
    <lineage>
        <taxon>Bacteria</taxon>
        <taxon>Pseudomonadati</taxon>
        <taxon>Bacteroidota</taxon>
        <taxon>Chitinophagia</taxon>
        <taxon>Chitinophagales</taxon>
        <taxon>Chitinophagaceae</taxon>
        <taxon>Taibaiella</taxon>
    </lineage>
</organism>
<keyword evidence="23" id="KW-1185">Reference proteome</keyword>
<evidence type="ECO:0000256" key="19">
    <source>
        <dbReference type="SAM" id="Coils"/>
    </source>
</evidence>
<keyword evidence="10" id="KW-0479">Metal-binding</keyword>
<dbReference type="InterPro" id="IPR011990">
    <property type="entry name" value="TPR-like_helical_dom_sf"/>
</dbReference>
<dbReference type="PANTHER" id="PTHR24421">
    <property type="entry name" value="NITRATE/NITRITE SENSOR PROTEIN NARX-RELATED"/>
    <property type="match status" value="1"/>
</dbReference>
<dbReference type="CDD" id="cd16917">
    <property type="entry name" value="HATPase_UhpB-NarQ-NarX-like"/>
    <property type="match status" value="1"/>
</dbReference>
<keyword evidence="15" id="KW-0902">Two-component regulatory system</keyword>
<dbReference type="Gene3D" id="1.20.5.1930">
    <property type="match status" value="1"/>
</dbReference>
<keyword evidence="9" id="KW-0808">Transferase</keyword>
<keyword evidence="8" id="KW-0597">Phosphoprotein</keyword>
<keyword evidence="6" id="KW-0004">4Fe-4S</keyword>
<dbReference type="InterPro" id="IPR019734">
    <property type="entry name" value="TPR_rpt"/>
</dbReference>
<dbReference type="PROSITE" id="PS50109">
    <property type="entry name" value="HIS_KIN"/>
    <property type="match status" value="1"/>
</dbReference>
<dbReference type="EC" id="2.7.13.3" evidence="4"/>
<dbReference type="Proteomes" id="UP000240572">
    <property type="component" value="Unassembled WGS sequence"/>
</dbReference>
<evidence type="ECO:0000256" key="7">
    <source>
        <dbReference type="ARBA" id="ARBA00022490"/>
    </source>
</evidence>
<sequence>MKITVPLQQRVLYIILLLLLAGISCDIRPGKTNHAQQRLIDSAIRVCRQYQTLPLDTFNRYSSLALALAAQSDNRYLQAESELWRAQYHINAGQYDSALSFSEKITEQTLAHHNSGDTLFIYNRGAVTKGVALYFKGAVKEAMDWYYKILPGIENDKDRDNYYRTCINIGLCNVALDRFREAINSYEKVYRHKNVPPYLLTLSYHNAGDAYANLGLTDSALKYENLALNIARDSNYVVVLNNALNTLGKIYYEQGAYEKALAIVLASVEKRKENSNVFYEVVDLCQLARIYSALHKDSLAIDAAEKASKIAQDNSLSSLYYSVGSSLYISYYGAGNYKQASEKVYGLLGIMYRYNEHASAEALAELEARYEAQKKEAQILNQKAKIEKQEIIIAGAIGVFLLSAAALFILFKNYRYQQKQKLQEVTIKEQDQAARSILQAEERERKKISQNLHDSVGQLLSGLKLNLQALDERIETREDANIFQNSMKLLEESINEVRNVSHQILPNNIMKLGLVHSLQSLIRKISQDKLRISFQAEGPIDDIAPDKQLMIYRMLQESINNVIKHAHAENMEIALQLKNERLMASVKDDGVGFDTGKLNPDTGIGLGNISTRIRFLKGNMHIQSKPGRGTVIQFELPLHQQS</sequence>
<keyword evidence="11" id="KW-0547">Nucleotide-binding</keyword>
<evidence type="ECO:0000256" key="1">
    <source>
        <dbReference type="ARBA" id="ARBA00000085"/>
    </source>
</evidence>
<keyword evidence="20" id="KW-1133">Transmembrane helix</keyword>
<evidence type="ECO:0000256" key="11">
    <source>
        <dbReference type="ARBA" id="ARBA00022741"/>
    </source>
</evidence>
<evidence type="ECO:0000256" key="14">
    <source>
        <dbReference type="ARBA" id="ARBA00023004"/>
    </source>
</evidence>
<keyword evidence="20" id="KW-0472">Membrane</keyword>
<evidence type="ECO:0000256" key="2">
    <source>
        <dbReference type="ARBA" id="ARBA00001966"/>
    </source>
</evidence>
<evidence type="ECO:0000256" key="3">
    <source>
        <dbReference type="ARBA" id="ARBA00004496"/>
    </source>
</evidence>
<feature type="domain" description="Histidine kinase" evidence="21">
    <location>
        <begin position="451"/>
        <end position="640"/>
    </location>
</feature>
<gene>
    <name evidence="22" type="ORF">B0I18_106159</name>
</gene>
<comment type="cofactor">
    <cofactor evidence="2">
        <name>[4Fe-4S] cluster</name>
        <dbReference type="ChEBI" id="CHEBI:49883"/>
    </cofactor>
</comment>
<comment type="caution">
    <text evidence="22">The sequence shown here is derived from an EMBL/GenBank/DDBJ whole genome shotgun (WGS) entry which is preliminary data.</text>
</comment>
<dbReference type="InterPro" id="IPR004358">
    <property type="entry name" value="Sig_transdc_His_kin-like_C"/>
</dbReference>
<dbReference type="Pfam" id="PF02518">
    <property type="entry name" value="HATPase_c"/>
    <property type="match status" value="1"/>
</dbReference>
<keyword evidence="14" id="KW-0408">Iron</keyword>
<evidence type="ECO:0000256" key="18">
    <source>
        <dbReference type="ARBA" id="ARBA00030800"/>
    </source>
</evidence>
<dbReference type="GO" id="GO:0046983">
    <property type="term" value="F:protein dimerization activity"/>
    <property type="evidence" value="ECO:0007669"/>
    <property type="project" value="InterPro"/>
</dbReference>
<name>A0A2P8D1R0_9BACT</name>
<protein>
    <recommendedName>
        <fullName evidence="5">Oxygen sensor histidine kinase NreB</fullName>
        <ecNumber evidence="4">2.7.13.3</ecNumber>
    </recommendedName>
    <alternativeName>
        <fullName evidence="18">Nitrogen regulation protein B</fullName>
    </alternativeName>
</protein>
<keyword evidence="20" id="KW-0812">Transmembrane</keyword>
<evidence type="ECO:0000256" key="17">
    <source>
        <dbReference type="ARBA" id="ARBA00024827"/>
    </source>
</evidence>
<dbReference type="InterPro" id="IPR050482">
    <property type="entry name" value="Sensor_HK_TwoCompSys"/>
</dbReference>
<dbReference type="GO" id="GO:0051539">
    <property type="term" value="F:4 iron, 4 sulfur cluster binding"/>
    <property type="evidence" value="ECO:0007669"/>
    <property type="project" value="UniProtKB-KW"/>
</dbReference>
<evidence type="ECO:0000259" key="21">
    <source>
        <dbReference type="PROSITE" id="PS50109"/>
    </source>
</evidence>
<dbReference type="InterPro" id="IPR036890">
    <property type="entry name" value="HATPase_C_sf"/>
</dbReference>
<dbReference type="Pfam" id="PF07730">
    <property type="entry name" value="HisKA_3"/>
    <property type="match status" value="1"/>
</dbReference>
<evidence type="ECO:0000256" key="6">
    <source>
        <dbReference type="ARBA" id="ARBA00022485"/>
    </source>
</evidence>
<dbReference type="InterPro" id="IPR005467">
    <property type="entry name" value="His_kinase_dom"/>
</dbReference>
<feature type="coiled-coil region" evidence="19">
    <location>
        <begin position="356"/>
        <end position="390"/>
    </location>
</feature>
<keyword evidence="19" id="KW-0175">Coiled coil</keyword>
<dbReference type="SMART" id="SM00028">
    <property type="entry name" value="TPR"/>
    <property type="match status" value="4"/>
</dbReference>
<evidence type="ECO:0000256" key="5">
    <source>
        <dbReference type="ARBA" id="ARBA00017322"/>
    </source>
</evidence>
<dbReference type="GO" id="GO:0000155">
    <property type="term" value="F:phosphorelay sensor kinase activity"/>
    <property type="evidence" value="ECO:0007669"/>
    <property type="project" value="InterPro"/>
</dbReference>
<evidence type="ECO:0000313" key="22">
    <source>
        <dbReference type="EMBL" id="PSK91147.1"/>
    </source>
</evidence>
<comment type="function">
    <text evidence="17">Member of the two-component regulatory system NreB/NreC involved in the control of dissimilatory nitrate/nitrite reduction in response to oxygen. NreB functions as a direct oxygen sensor histidine kinase which is autophosphorylated, in the absence of oxygen, probably at the conserved histidine residue, and transfers its phosphate group probably to a conserved aspartate residue of NreC. NreB/NreC activates the expression of the nitrate (narGHJI) and nitrite (nir) reductase operons, as well as the putative nitrate transporter gene narT.</text>
</comment>
<dbReference type="GO" id="GO:0005737">
    <property type="term" value="C:cytoplasm"/>
    <property type="evidence" value="ECO:0007669"/>
    <property type="project" value="UniProtKB-SubCell"/>
</dbReference>
<dbReference type="Gene3D" id="1.25.40.10">
    <property type="entry name" value="Tetratricopeptide repeat domain"/>
    <property type="match status" value="2"/>
</dbReference>
<evidence type="ECO:0000256" key="12">
    <source>
        <dbReference type="ARBA" id="ARBA00022777"/>
    </source>
</evidence>
<comment type="catalytic activity">
    <reaction evidence="1">
        <text>ATP + protein L-histidine = ADP + protein N-phospho-L-histidine.</text>
        <dbReference type="EC" id="2.7.13.3"/>
    </reaction>
</comment>
<dbReference type="InterPro" id="IPR011712">
    <property type="entry name" value="Sig_transdc_His_kin_sub3_dim/P"/>
</dbReference>
<keyword evidence="16" id="KW-0411">Iron-sulfur</keyword>
<evidence type="ECO:0000256" key="15">
    <source>
        <dbReference type="ARBA" id="ARBA00023012"/>
    </source>
</evidence>
<keyword evidence="12" id="KW-0418">Kinase</keyword>
<accession>A0A2P8D1R0</accession>